<dbReference type="EMBL" id="CACTIH010009257">
    <property type="protein sequence ID" value="CAA3028497.1"/>
    <property type="molecule type" value="Genomic_DNA"/>
</dbReference>
<protein>
    <submittedName>
        <fullName evidence="1">Uncharacterized protein</fullName>
    </submittedName>
</protein>
<reference evidence="1 2" key="1">
    <citation type="submission" date="2019-12" db="EMBL/GenBank/DDBJ databases">
        <authorList>
            <person name="Alioto T."/>
            <person name="Alioto T."/>
            <person name="Gomez Garrido J."/>
        </authorList>
    </citation>
    <scope>NUCLEOTIDE SEQUENCE [LARGE SCALE GENOMIC DNA]</scope>
</reference>
<sequence>MTETHRHLLLTNLITIPQDEPPDFHTVNMSSSHSSTPYQHLKKMGKILPVQMQRTTNSAAQISVPTLRITIAHHHHYLLLIMADNIHRWVFVNLARIYHGVNLQAGNAARPHFN</sequence>
<evidence type="ECO:0000313" key="1">
    <source>
        <dbReference type="EMBL" id="CAA3028497.1"/>
    </source>
</evidence>
<proteinExistence type="predicted"/>
<name>A0A8S0VAP8_OLEEU</name>
<gene>
    <name evidence="1" type="ORF">OLEA9_A118557</name>
</gene>
<keyword evidence="2" id="KW-1185">Reference proteome</keyword>
<evidence type="ECO:0000313" key="2">
    <source>
        <dbReference type="Proteomes" id="UP000594638"/>
    </source>
</evidence>
<organism evidence="1 2">
    <name type="scientific">Olea europaea subsp. europaea</name>
    <dbReference type="NCBI Taxonomy" id="158383"/>
    <lineage>
        <taxon>Eukaryota</taxon>
        <taxon>Viridiplantae</taxon>
        <taxon>Streptophyta</taxon>
        <taxon>Embryophyta</taxon>
        <taxon>Tracheophyta</taxon>
        <taxon>Spermatophyta</taxon>
        <taxon>Magnoliopsida</taxon>
        <taxon>eudicotyledons</taxon>
        <taxon>Gunneridae</taxon>
        <taxon>Pentapetalae</taxon>
        <taxon>asterids</taxon>
        <taxon>lamiids</taxon>
        <taxon>Lamiales</taxon>
        <taxon>Oleaceae</taxon>
        <taxon>Oleeae</taxon>
        <taxon>Olea</taxon>
    </lineage>
</organism>
<dbReference type="Gramene" id="OE9A118557T1">
    <property type="protein sequence ID" value="OE9A118557C1"/>
    <property type="gene ID" value="OE9A118557"/>
</dbReference>
<dbReference type="AlphaFoldDB" id="A0A8S0VAP8"/>
<comment type="caution">
    <text evidence="1">The sequence shown here is derived from an EMBL/GenBank/DDBJ whole genome shotgun (WGS) entry which is preliminary data.</text>
</comment>
<accession>A0A8S0VAP8</accession>
<dbReference type="Proteomes" id="UP000594638">
    <property type="component" value="Unassembled WGS sequence"/>
</dbReference>